<dbReference type="InterPro" id="IPR044178">
    <property type="entry name" value="CYP28-like"/>
</dbReference>
<dbReference type="AlphaFoldDB" id="A0A1E7FP11"/>
<feature type="region of interest" description="Disordered" evidence="1">
    <location>
        <begin position="31"/>
        <end position="57"/>
    </location>
</feature>
<evidence type="ECO:0000256" key="2">
    <source>
        <dbReference type="SAM" id="SignalP"/>
    </source>
</evidence>
<dbReference type="InterPro" id="IPR029000">
    <property type="entry name" value="Cyclophilin-like_dom_sf"/>
</dbReference>
<feature type="compositionally biased region" description="Low complexity" evidence="1">
    <location>
        <begin position="41"/>
        <end position="57"/>
    </location>
</feature>
<evidence type="ECO:0000313" key="4">
    <source>
        <dbReference type="Proteomes" id="UP000095751"/>
    </source>
</evidence>
<protein>
    <submittedName>
        <fullName evidence="3">Uncharacterized protein</fullName>
    </submittedName>
</protein>
<dbReference type="KEGG" id="fcy:FRACYDRAFT_235591"/>
<proteinExistence type="predicted"/>
<dbReference type="OrthoDB" id="252722at2759"/>
<evidence type="ECO:0000256" key="1">
    <source>
        <dbReference type="SAM" id="MobiDB-lite"/>
    </source>
</evidence>
<feature type="chain" id="PRO_5009193356" evidence="2">
    <location>
        <begin position="28"/>
        <end position="345"/>
    </location>
</feature>
<sequence length="345" mass="38360">MYQTQQKFATTVAALTVVVALPSSTKAVYGSSVEEEKEDSTTTTTTTRNTSTRNTNSNTKIGVVTDKVYVDIAGLGIQSEIESSAEISKTQRIVFGLFGNDSPNSVNKIKQLFNSKVGLPAECKRLKKDFLIQREQLEANKVYRSCVEGVESNNNVNYLYSQIWRIIQNDRIDFGSVSGKFISREFPTWNENENKNDNENEDNNTGGNGESDGFANTAKKITEYTSQPTIHYLMAVRRGNDSGFGFTVFPTENLMNNQDFLDNYIVIGKVCESTDSIIQQINNVSVVSTSKKINYGGIVGGKNKKNAPDKSCRYGGPMYCNENKPLKKLTMFRTGIESMDAVLYL</sequence>
<gene>
    <name evidence="3" type="ORF">FRACYDRAFT_235591</name>
</gene>
<dbReference type="SUPFAM" id="SSF50891">
    <property type="entry name" value="Cyclophilin-like"/>
    <property type="match status" value="1"/>
</dbReference>
<dbReference type="InParanoid" id="A0A1E7FP11"/>
<dbReference type="Proteomes" id="UP000095751">
    <property type="component" value="Unassembled WGS sequence"/>
</dbReference>
<reference evidence="3 4" key="1">
    <citation type="submission" date="2016-09" db="EMBL/GenBank/DDBJ databases">
        <title>Extensive genetic diversity and differential bi-allelic expression allows diatom success in the polar Southern Ocean.</title>
        <authorList>
            <consortium name="DOE Joint Genome Institute"/>
            <person name="Mock T."/>
            <person name="Otillar R.P."/>
            <person name="Strauss J."/>
            <person name="Dupont C."/>
            <person name="Frickenhaus S."/>
            <person name="Maumus F."/>
            <person name="Mcmullan M."/>
            <person name="Sanges R."/>
            <person name="Schmutz J."/>
            <person name="Toseland A."/>
            <person name="Valas R."/>
            <person name="Veluchamy A."/>
            <person name="Ward B.J."/>
            <person name="Allen A."/>
            <person name="Barry K."/>
            <person name="Falciatore A."/>
            <person name="Ferrante M."/>
            <person name="Fortunato A.E."/>
            <person name="Gloeckner G."/>
            <person name="Gruber A."/>
            <person name="Hipkin R."/>
            <person name="Janech M."/>
            <person name="Kroth P."/>
            <person name="Leese F."/>
            <person name="Lindquist E."/>
            <person name="Lyon B.R."/>
            <person name="Martin J."/>
            <person name="Mayer C."/>
            <person name="Parker M."/>
            <person name="Quesneville H."/>
            <person name="Raymond J."/>
            <person name="Uhlig C."/>
            <person name="Valentin K.U."/>
            <person name="Worden A.Z."/>
            <person name="Armbrust E.V."/>
            <person name="Bowler C."/>
            <person name="Green B."/>
            <person name="Moulton V."/>
            <person name="Van Oosterhout C."/>
            <person name="Grigoriev I."/>
        </authorList>
    </citation>
    <scope>NUCLEOTIDE SEQUENCE [LARGE SCALE GENOMIC DNA]</scope>
    <source>
        <strain evidence="3 4">CCMP1102</strain>
    </source>
</reference>
<name>A0A1E7FP11_9STRA</name>
<dbReference type="PANTHER" id="PTHR47875">
    <property type="entry name" value="PEPTIDYL-PROLYL CIS-TRANS ISOMERASE CYP28, CHLOROPLASTIC"/>
    <property type="match status" value="1"/>
</dbReference>
<feature type="signal peptide" evidence="2">
    <location>
        <begin position="1"/>
        <end position="27"/>
    </location>
</feature>
<dbReference type="Gene3D" id="2.40.100.10">
    <property type="entry name" value="Cyclophilin-like"/>
    <property type="match status" value="1"/>
</dbReference>
<dbReference type="EMBL" id="KV784355">
    <property type="protein sequence ID" value="OEU19533.1"/>
    <property type="molecule type" value="Genomic_DNA"/>
</dbReference>
<keyword evidence="4" id="KW-1185">Reference proteome</keyword>
<dbReference type="PANTHER" id="PTHR47875:SF1">
    <property type="entry name" value="PEPTIDYL-PROLYL CIS-TRANS ISOMERASE CYP28, CHLOROPLASTIC"/>
    <property type="match status" value="1"/>
</dbReference>
<feature type="region of interest" description="Disordered" evidence="1">
    <location>
        <begin position="188"/>
        <end position="215"/>
    </location>
</feature>
<accession>A0A1E7FP11</accession>
<evidence type="ECO:0000313" key="3">
    <source>
        <dbReference type="EMBL" id="OEU19533.1"/>
    </source>
</evidence>
<organism evidence="3 4">
    <name type="scientific">Fragilariopsis cylindrus CCMP1102</name>
    <dbReference type="NCBI Taxonomy" id="635003"/>
    <lineage>
        <taxon>Eukaryota</taxon>
        <taxon>Sar</taxon>
        <taxon>Stramenopiles</taxon>
        <taxon>Ochrophyta</taxon>
        <taxon>Bacillariophyta</taxon>
        <taxon>Bacillariophyceae</taxon>
        <taxon>Bacillariophycidae</taxon>
        <taxon>Bacillariales</taxon>
        <taxon>Bacillariaceae</taxon>
        <taxon>Fragilariopsis</taxon>
    </lineage>
</organism>
<keyword evidence="2" id="KW-0732">Signal</keyword>